<dbReference type="NCBIfam" id="NF038232">
    <property type="entry name" value="STM3845_fam"/>
    <property type="match status" value="1"/>
</dbReference>
<proteinExistence type="predicted"/>
<dbReference type="InterPro" id="IPR049725">
    <property type="entry name" value="STM3845-like"/>
</dbReference>
<organism evidence="1 2">
    <name type="scientific">Aeromonas media</name>
    <dbReference type="NCBI Taxonomy" id="651"/>
    <lineage>
        <taxon>Bacteria</taxon>
        <taxon>Pseudomonadati</taxon>
        <taxon>Pseudomonadota</taxon>
        <taxon>Gammaproteobacteria</taxon>
        <taxon>Aeromonadales</taxon>
        <taxon>Aeromonadaceae</taxon>
        <taxon>Aeromonas</taxon>
    </lineage>
</organism>
<dbReference type="AlphaFoldDB" id="A0AAE6SI22"/>
<name>A0AAE6SI22_AERME</name>
<gene>
    <name evidence="1" type="ORF">GWI30_08240</name>
</gene>
<sequence>MAVDFENVLFSEFERLDHTKFKVNFAKKHIFVCGGLVDAAKPIPPSFRDRFIQFSAQRDEDIHRAIVLAESFKDYFKENTFNDLLVFEDEIANIASLILIFLESPGSLVELGMFCSRPSYYKKLLIVAPQEKTEDEDSFIYLGPLEHIKRKEESSVAIYPWPSGSEIKYDIDYLSDLNHNIKEKLRLASNKVSFQSTNSGHIALLIYEIIRLSYPILIGELELGKVRTSP</sequence>
<dbReference type="EMBL" id="CP047962">
    <property type="protein sequence ID" value="QHQ50887.1"/>
    <property type="molecule type" value="Genomic_DNA"/>
</dbReference>
<evidence type="ECO:0000313" key="2">
    <source>
        <dbReference type="Proteomes" id="UP000463871"/>
    </source>
</evidence>
<dbReference type="Proteomes" id="UP000463871">
    <property type="component" value="Chromosome"/>
</dbReference>
<reference evidence="1 2" key="1">
    <citation type="submission" date="2020-01" db="EMBL/GenBank/DDBJ databases">
        <title>Complete genome of Aeromonas media MC64.</title>
        <authorList>
            <person name="Cao G."/>
            <person name="Fu J."/>
            <person name="Zhong C."/>
        </authorList>
    </citation>
    <scope>NUCLEOTIDE SEQUENCE [LARGE SCALE GENOMIC DNA]</scope>
    <source>
        <strain evidence="1 2">MC64</strain>
    </source>
</reference>
<accession>A0AAE6SI22</accession>
<dbReference type="RefSeq" id="WP_148304699.1">
    <property type="nucleotide sequence ID" value="NZ_CAWPID010000001.1"/>
</dbReference>
<evidence type="ECO:0000313" key="1">
    <source>
        <dbReference type="EMBL" id="QHQ50887.1"/>
    </source>
</evidence>
<protein>
    <submittedName>
        <fullName evidence="1">Uncharacterized protein</fullName>
    </submittedName>
</protein>